<keyword evidence="3" id="KW-1133">Transmembrane helix</keyword>
<dbReference type="EMBL" id="CM010723">
    <property type="protein sequence ID" value="RZC76766.1"/>
    <property type="molecule type" value="Genomic_DNA"/>
</dbReference>
<reference evidence="5 6" key="1">
    <citation type="journal article" date="2018" name="Science">
        <title>The opium poppy genome and morphinan production.</title>
        <authorList>
            <person name="Guo L."/>
            <person name="Winzer T."/>
            <person name="Yang X."/>
            <person name="Li Y."/>
            <person name="Ning Z."/>
            <person name="He Z."/>
            <person name="Teodor R."/>
            <person name="Lu Y."/>
            <person name="Bowser T.A."/>
            <person name="Graham I.A."/>
            <person name="Ye K."/>
        </authorList>
    </citation>
    <scope>NUCLEOTIDE SEQUENCE [LARGE SCALE GENOMIC DNA]</scope>
    <source>
        <strain evidence="6">cv. HN1</strain>
        <tissue evidence="5">Leaves</tissue>
    </source>
</reference>
<feature type="domain" description="PGG" evidence="4">
    <location>
        <begin position="523"/>
        <end position="641"/>
    </location>
</feature>
<dbReference type="SUPFAM" id="SSF48403">
    <property type="entry name" value="Ankyrin repeat"/>
    <property type="match status" value="1"/>
</dbReference>
<dbReference type="InterPro" id="IPR026961">
    <property type="entry name" value="PGG_dom"/>
</dbReference>
<dbReference type="SMART" id="SM00248">
    <property type="entry name" value="ANK"/>
    <property type="match status" value="5"/>
</dbReference>
<feature type="transmembrane region" description="Helical" evidence="3">
    <location>
        <begin position="574"/>
        <end position="596"/>
    </location>
</feature>
<keyword evidence="6" id="KW-1185">Reference proteome</keyword>
<sequence length="705" mass="79518">MLAESQAKLVETQAKQAELQADQEKSQAKLAETQANIQQQIIDILRPSTNDTAGNNNHHTQQQDTANNAREEITHVLNVNNDGEQKDGFRATFVFGKNNHIFEALRDDDLEKAKEYLKKNPEVINEAICEDLSTILHKAVYLNIEITFLKEIVELMKPDILEYKTSFHCGGDNAVHIAAFRGYTEAVVTRVSKNSKLAQIRNDDGYTPLEIALLSVTPGQKAIVELLYSVTKDVDPSPFSGSDGAKLLWYAIDADFYDFASSLVKRFPQLITEKSVSHKMCVLELFVRKSLAFRSGTRLTWWQKRVYSLIQLEGTKVSSTTDKRIPVPYLTRVSYIMNVYKHKLMHKQAIALLKQMLVGLKNANNLDVTIATLFQNDPDIIKEAIKLGNIEFVRECLKRYGFLVWYNIGDQKMIEMAIAEKNVEIVNLICDCGDVEFEDKITLLSVMDNNDNTILHHAAKLAPSAKLNMISGVALQIQRELQWFKGVERMLKINYKDKRNKEGYTARSIFTKEHKELVKEGEQWMKDTSGSCMLVAALIATVAFAAAFTVPGGNISDSHSSKNGTPVFLGKTSFTVFAVADSFALFSSITSVLMFLDVYTSRYAEMDFLKSLPQKVIIGLTTLFISMAAILVAFCASIFIVIGDMSPQSLILIGLFGCVPVTLFAWLQLPLFYEMVQSTYWGDHFEKHKYIDPRVEKIITKRKRV</sequence>
<evidence type="ECO:0000313" key="6">
    <source>
        <dbReference type="Proteomes" id="UP000316621"/>
    </source>
</evidence>
<name>A0A4Y7KV69_PAPSO</name>
<dbReference type="InterPro" id="IPR002110">
    <property type="entry name" value="Ankyrin_rpt"/>
</dbReference>
<evidence type="ECO:0000259" key="4">
    <source>
        <dbReference type="Pfam" id="PF13962"/>
    </source>
</evidence>
<dbReference type="Gene3D" id="1.25.40.20">
    <property type="entry name" value="Ankyrin repeat-containing domain"/>
    <property type="match status" value="1"/>
</dbReference>
<accession>A0A4Y7KV69</accession>
<dbReference type="Proteomes" id="UP000316621">
    <property type="component" value="Chromosome 9"/>
</dbReference>
<keyword evidence="1" id="KW-0175">Coiled coil</keyword>
<dbReference type="AlphaFoldDB" id="A0A4Y7KV69"/>
<keyword evidence="3" id="KW-0472">Membrane</keyword>
<protein>
    <recommendedName>
        <fullName evidence="4">PGG domain-containing protein</fullName>
    </recommendedName>
</protein>
<dbReference type="PANTHER" id="PTHR24177:SF365">
    <property type="entry name" value="ANKYRIN REPEAT-CONTAINING PROTEIN NPR4-LIKE ISOFORM X1"/>
    <property type="match status" value="1"/>
</dbReference>
<feature type="region of interest" description="Disordered" evidence="2">
    <location>
        <begin position="47"/>
        <end position="66"/>
    </location>
</feature>
<dbReference type="Gramene" id="RZC76766">
    <property type="protein sequence ID" value="RZC76766"/>
    <property type="gene ID" value="C5167_000959"/>
</dbReference>
<proteinExistence type="predicted"/>
<dbReference type="GO" id="GO:0016020">
    <property type="term" value="C:membrane"/>
    <property type="evidence" value="ECO:0007669"/>
    <property type="project" value="TreeGrafter"/>
</dbReference>
<dbReference type="OMA" id="TIVEPFY"/>
<feature type="transmembrane region" description="Helical" evidence="3">
    <location>
        <begin position="616"/>
        <end position="642"/>
    </location>
</feature>
<feature type="transmembrane region" description="Helical" evidence="3">
    <location>
        <begin position="649"/>
        <end position="669"/>
    </location>
</feature>
<evidence type="ECO:0000256" key="3">
    <source>
        <dbReference type="SAM" id="Phobius"/>
    </source>
</evidence>
<evidence type="ECO:0000256" key="1">
    <source>
        <dbReference type="SAM" id="Coils"/>
    </source>
</evidence>
<dbReference type="Pfam" id="PF13962">
    <property type="entry name" value="PGG"/>
    <property type="match status" value="1"/>
</dbReference>
<feature type="transmembrane region" description="Helical" evidence="3">
    <location>
        <begin position="533"/>
        <end position="553"/>
    </location>
</feature>
<dbReference type="PANTHER" id="PTHR24177">
    <property type="entry name" value="CASKIN"/>
    <property type="match status" value="1"/>
</dbReference>
<organism evidence="5 6">
    <name type="scientific">Papaver somniferum</name>
    <name type="common">Opium poppy</name>
    <dbReference type="NCBI Taxonomy" id="3469"/>
    <lineage>
        <taxon>Eukaryota</taxon>
        <taxon>Viridiplantae</taxon>
        <taxon>Streptophyta</taxon>
        <taxon>Embryophyta</taxon>
        <taxon>Tracheophyta</taxon>
        <taxon>Spermatophyta</taxon>
        <taxon>Magnoliopsida</taxon>
        <taxon>Ranunculales</taxon>
        <taxon>Papaveraceae</taxon>
        <taxon>Papaveroideae</taxon>
        <taxon>Papaver</taxon>
    </lineage>
</organism>
<evidence type="ECO:0000313" key="5">
    <source>
        <dbReference type="EMBL" id="RZC76766.1"/>
    </source>
</evidence>
<evidence type="ECO:0000256" key="2">
    <source>
        <dbReference type="SAM" id="MobiDB-lite"/>
    </source>
</evidence>
<dbReference type="InterPro" id="IPR036770">
    <property type="entry name" value="Ankyrin_rpt-contain_sf"/>
</dbReference>
<feature type="coiled-coil region" evidence="1">
    <location>
        <begin position="2"/>
        <end position="36"/>
    </location>
</feature>
<keyword evidence="3" id="KW-0812">Transmembrane</keyword>
<gene>
    <name evidence="5" type="ORF">C5167_000959</name>
</gene>